<comment type="caution">
    <text evidence="5">The sequence shown here is derived from an EMBL/GenBank/DDBJ whole genome shotgun (WGS) entry which is preliminary data.</text>
</comment>
<dbReference type="EC" id="2.6.1.83" evidence="5"/>
<dbReference type="OrthoDB" id="231967at2"/>
<reference evidence="5 6" key="1">
    <citation type="submission" date="2018-07" db="EMBL/GenBank/DDBJ databases">
        <title>Comparative genomes isolates from brazilian mangrove.</title>
        <authorList>
            <person name="De Araujo J.E."/>
            <person name="Taketani R.G."/>
            <person name="Silva M.C.P."/>
            <person name="Lourenco M.V."/>
            <person name="Oliveira V.M."/>
            <person name="Andreote F.D."/>
        </authorList>
    </citation>
    <scope>NUCLEOTIDE SEQUENCE [LARGE SCALE GENOMIC DNA]</scope>
    <source>
        <strain evidence="5 6">HEX PRIS-MGV</strain>
    </source>
</reference>
<dbReference type="NCBIfam" id="NF004937">
    <property type="entry name" value="PRK06290.1"/>
    <property type="match status" value="1"/>
</dbReference>
<dbReference type="AlphaFoldDB" id="A0A368KIS7"/>
<proteinExistence type="predicted"/>
<keyword evidence="3 5" id="KW-0808">Transferase</keyword>
<dbReference type="GO" id="GO:0010285">
    <property type="term" value="F:L,L-diaminopimelate aminotransferase activity"/>
    <property type="evidence" value="ECO:0007669"/>
    <property type="project" value="UniProtKB-EC"/>
</dbReference>
<protein>
    <submittedName>
        <fullName evidence="5">LL-diaminopimelate aminotransferase</fullName>
        <ecNumber evidence="5">2.6.1.83</ecNumber>
    </submittedName>
</protein>
<gene>
    <name evidence="5" type="ORF">DTL42_24045</name>
</gene>
<evidence type="ECO:0000256" key="1">
    <source>
        <dbReference type="ARBA" id="ARBA00001933"/>
    </source>
</evidence>
<feature type="domain" description="Aminotransferase class I/classII large" evidence="4">
    <location>
        <begin position="46"/>
        <end position="382"/>
    </location>
</feature>
<dbReference type="RefSeq" id="WP_114373101.1">
    <property type="nucleotide sequence ID" value="NZ_QPEX01000046.1"/>
</dbReference>
<dbReference type="Gene3D" id="3.40.640.10">
    <property type="entry name" value="Type I PLP-dependent aspartate aminotransferase-like (Major domain)"/>
    <property type="match status" value="1"/>
</dbReference>
<dbReference type="Pfam" id="PF00155">
    <property type="entry name" value="Aminotran_1_2"/>
    <property type="match status" value="1"/>
</dbReference>
<evidence type="ECO:0000313" key="5">
    <source>
        <dbReference type="EMBL" id="RCS40452.1"/>
    </source>
</evidence>
<comment type="cofactor">
    <cofactor evidence="1">
        <name>pyridoxal 5'-phosphate</name>
        <dbReference type="ChEBI" id="CHEBI:597326"/>
    </cofactor>
</comment>
<dbReference type="InterPro" id="IPR015421">
    <property type="entry name" value="PyrdxlP-dep_Trfase_major"/>
</dbReference>
<name>A0A368KIS7_9BACT</name>
<dbReference type="SUPFAM" id="SSF53383">
    <property type="entry name" value="PLP-dependent transferases"/>
    <property type="match status" value="1"/>
</dbReference>
<dbReference type="GO" id="GO:0030170">
    <property type="term" value="F:pyridoxal phosphate binding"/>
    <property type="evidence" value="ECO:0007669"/>
    <property type="project" value="InterPro"/>
</dbReference>
<sequence length="411" mass="45353">MSDPYFQQLFAERIGGENYGKGTAIYKFEKIKRAKRKALADYPDRKLVDFGIGENDAMAPEFVRQVMAEEINKPENRGYADNGVADFKEAVAGFMKRFFGVELNAATEINHCIGSKTALAMLPACFINPGDITLMTVPGYPVAGTHTAYYGGNVYKLPLLAENDFFPDLDGIPAEVKEKAKLLVINYPNSPTGKVATREFYEKVVKFAKENNIVVVQDAAHTVLTFEGEPLSFLSVPGAKDVGVEVHSLSKGFDMIGWRIGWVCGNPLLVQAFSDVKDNCDSGQFIAIQKAAAAALGNEEIPKHTKAKYQRRLKKLVEMLKRCGFQCEMPGGTYFLYTKSPTGIEDGPAFATAEEASQYLITQQSICTVPWDDAGAFLRFSVTYVAADEAAEDALMEETEKRLKQISLKFD</sequence>
<dbReference type="PANTHER" id="PTHR42832">
    <property type="entry name" value="AMINO ACID AMINOTRANSFERASE"/>
    <property type="match status" value="1"/>
</dbReference>
<dbReference type="CDD" id="cd00609">
    <property type="entry name" value="AAT_like"/>
    <property type="match status" value="1"/>
</dbReference>
<dbReference type="EMBL" id="QPEX01000046">
    <property type="protein sequence ID" value="RCS40452.1"/>
    <property type="molecule type" value="Genomic_DNA"/>
</dbReference>
<accession>A0A368KIS7</accession>
<dbReference type="PANTHER" id="PTHR42832:SF3">
    <property type="entry name" value="L-GLUTAMINE--4-(METHYLSULFANYL)-2-OXOBUTANOATE AMINOTRANSFERASE"/>
    <property type="match status" value="1"/>
</dbReference>
<evidence type="ECO:0000256" key="3">
    <source>
        <dbReference type="ARBA" id="ARBA00022679"/>
    </source>
</evidence>
<dbReference type="InterPro" id="IPR050881">
    <property type="entry name" value="LL-DAP_aminotransferase"/>
</dbReference>
<dbReference type="InterPro" id="IPR015424">
    <property type="entry name" value="PyrdxlP-dep_Trfase"/>
</dbReference>
<dbReference type="Gene3D" id="3.90.1150.10">
    <property type="entry name" value="Aspartate Aminotransferase, domain 1"/>
    <property type="match status" value="1"/>
</dbReference>
<organism evidence="5 6">
    <name type="scientific">Bremerella cremea</name>
    <dbReference type="NCBI Taxonomy" id="1031537"/>
    <lineage>
        <taxon>Bacteria</taxon>
        <taxon>Pseudomonadati</taxon>
        <taxon>Planctomycetota</taxon>
        <taxon>Planctomycetia</taxon>
        <taxon>Pirellulales</taxon>
        <taxon>Pirellulaceae</taxon>
        <taxon>Bremerella</taxon>
    </lineage>
</organism>
<evidence type="ECO:0000259" key="4">
    <source>
        <dbReference type="Pfam" id="PF00155"/>
    </source>
</evidence>
<dbReference type="InterPro" id="IPR004839">
    <property type="entry name" value="Aminotransferase_I/II_large"/>
</dbReference>
<evidence type="ECO:0000313" key="6">
    <source>
        <dbReference type="Proteomes" id="UP000253562"/>
    </source>
</evidence>
<keyword evidence="2 5" id="KW-0032">Aminotransferase</keyword>
<dbReference type="Proteomes" id="UP000253562">
    <property type="component" value="Unassembled WGS sequence"/>
</dbReference>
<evidence type="ECO:0000256" key="2">
    <source>
        <dbReference type="ARBA" id="ARBA00022576"/>
    </source>
</evidence>
<dbReference type="InterPro" id="IPR015422">
    <property type="entry name" value="PyrdxlP-dep_Trfase_small"/>
</dbReference>